<name>A0A9X2H8D2_9MICO</name>
<gene>
    <name evidence="4" type="ORF">BJ978_002545</name>
</gene>
<feature type="domain" description="Lipid/polyisoprenoid-binding YceI-like" evidence="3">
    <location>
        <begin position="26"/>
        <end position="195"/>
    </location>
</feature>
<dbReference type="SMART" id="SM00867">
    <property type="entry name" value="YceI"/>
    <property type="match status" value="1"/>
</dbReference>
<dbReference type="Pfam" id="PF04264">
    <property type="entry name" value="YceI"/>
    <property type="match status" value="1"/>
</dbReference>
<feature type="region of interest" description="Disordered" evidence="2">
    <location>
        <begin position="1"/>
        <end position="26"/>
    </location>
</feature>
<dbReference type="InterPro" id="IPR036761">
    <property type="entry name" value="TTHA0802/YceI-like_sf"/>
</dbReference>
<evidence type="ECO:0000256" key="2">
    <source>
        <dbReference type="SAM" id="MobiDB-lite"/>
    </source>
</evidence>
<dbReference type="RefSeq" id="WP_308206780.1">
    <property type="nucleotide sequence ID" value="NZ_BAAANU010000040.1"/>
</dbReference>
<dbReference type="Proteomes" id="UP001139722">
    <property type="component" value="Unassembled WGS sequence"/>
</dbReference>
<dbReference type="SUPFAM" id="SSF101874">
    <property type="entry name" value="YceI-like"/>
    <property type="match status" value="1"/>
</dbReference>
<proteinExistence type="inferred from homology"/>
<accession>A0A9X2H8D2</accession>
<dbReference type="Gene3D" id="2.40.128.110">
    <property type="entry name" value="Lipid/polyisoprenoid-binding, YceI-like"/>
    <property type="match status" value="1"/>
</dbReference>
<evidence type="ECO:0000313" key="5">
    <source>
        <dbReference type="Proteomes" id="UP001139722"/>
    </source>
</evidence>
<evidence type="ECO:0000259" key="3">
    <source>
        <dbReference type="SMART" id="SM00867"/>
    </source>
</evidence>
<protein>
    <submittedName>
        <fullName evidence="4">Polyisoprenoid-binding protein YceI</fullName>
    </submittedName>
</protein>
<dbReference type="EMBL" id="JAMZDY010000001">
    <property type="protein sequence ID" value="MCP2371869.1"/>
    <property type="molecule type" value="Genomic_DNA"/>
</dbReference>
<evidence type="ECO:0000313" key="4">
    <source>
        <dbReference type="EMBL" id="MCP2371869.1"/>
    </source>
</evidence>
<sequence length="205" mass="22544">MDERLDGFVNDPGETMTNPTPDLSGDWDIDPDHSRIGFSAKHAMVATVRGAFTDVTGTLHADLDDPDASFAEIVCRVDSVDTRNAQRDEHLRSGDFFNVEEWPEIVFRSSRIEEIGDNALVVSGDLTIRDVTKAITIPIEFVGAHTDATGALRAGFQGTRRIDRREFGLEWNVPLDTGGVLVSEKITLEFELSAVKREADAQPTA</sequence>
<comment type="caution">
    <text evidence="4">The sequence shown here is derived from an EMBL/GenBank/DDBJ whole genome shotgun (WGS) entry which is preliminary data.</text>
</comment>
<evidence type="ECO:0000256" key="1">
    <source>
        <dbReference type="ARBA" id="ARBA00008812"/>
    </source>
</evidence>
<comment type="similarity">
    <text evidence="1">Belongs to the UPF0312 family.</text>
</comment>
<dbReference type="AlphaFoldDB" id="A0A9X2H8D2"/>
<dbReference type="PANTHER" id="PTHR34406">
    <property type="entry name" value="PROTEIN YCEI"/>
    <property type="match status" value="1"/>
</dbReference>
<reference evidence="4" key="1">
    <citation type="submission" date="2022-06" db="EMBL/GenBank/DDBJ databases">
        <title>Sequencing the genomes of 1000 actinobacteria strains.</title>
        <authorList>
            <person name="Klenk H.-P."/>
        </authorList>
    </citation>
    <scope>NUCLEOTIDE SEQUENCE</scope>
    <source>
        <strain evidence="4">DSM 22016</strain>
    </source>
</reference>
<dbReference type="PANTHER" id="PTHR34406:SF1">
    <property type="entry name" value="PROTEIN YCEI"/>
    <property type="match status" value="1"/>
</dbReference>
<keyword evidence="5" id="KW-1185">Reference proteome</keyword>
<organism evidence="4 5">
    <name type="scientific">Agromyces terreus</name>
    <dbReference type="NCBI Taxonomy" id="424795"/>
    <lineage>
        <taxon>Bacteria</taxon>
        <taxon>Bacillati</taxon>
        <taxon>Actinomycetota</taxon>
        <taxon>Actinomycetes</taxon>
        <taxon>Micrococcales</taxon>
        <taxon>Microbacteriaceae</taxon>
        <taxon>Agromyces</taxon>
    </lineage>
</organism>
<dbReference type="InterPro" id="IPR007372">
    <property type="entry name" value="Lipid/polyisoprenoid-bd_YceI"/>
</dbReference>